<sequence>MRRGHHGHLSPVIGLDVEPGAADVVESGCWTLEYIDPERCERPPRQAVDFTLSYTDWTMTVPGEGPRPVDVAELGEELASVIRASGRPAEVVGDLLGLRPTVFTLDTDGRAAPAPAALAEHIRSAGLPQEEPEPDGTAEHEAAGHASRADEVGSDSAPAVAGAVEGEPSLDTGEFEALTRSARRAQDRQRRKRRRRRAAVLGAVVAVLVGGLAWYAVTGEDDARGDSPATASPELVEAGIDLRDEYPLRLWDLPPSEAGQLSVFSAGVLSVAGEGETLVLRAGLTGEPVAEIELDSELQWTTELRLPGETEAAVDAVGVRTDGEFTVVTAAGDEQRWEIPEGSEVTAMGEIPLLHDQDGVHLLELGSEEPELLEVNPELITGAADRAGIIQARPGEPEIVRIPWSEGEESTALTLETPEEGFTFTKHLAVGHGQGLSYWTAEDQGYYVVHDLDDGAARAVLETPTPASEAPAWEVGRGMDLAIIENYAVSLTSGELEAAWDGADFTVALGPAAVVETDSGRHIVLDQHVYSETDRVIGVSPGRTMWVRQPDGSVVALSRDRGDA</sequence>
<evidence type="ECO:0000313" key="4">
    <source>
        <dbReference type="Proteomes" id="UP001500236"/>
    </source>
</evidence>
<protein>
    <submittedName>
        <fullName evidence="3">Uncharacterized protein</fullName>
    </submittedName>
</protein>
<evidence type="ECO:0000313" key="3">
    <source>
        <dbReference type="EMBL" id="GAA3073755.1"/>
    </source>
</evidence>
<organism evidence="3 4">
    <name type="scientific">Nesterenkonia aethiopica</name>
    <dbReference type="NCBI Taxonomy" id="269144"/>
    <lineage>
        <taxon>Bacteria</taxon>
        <taxon>Bacillati</taxon>
        <taxon>Actinomycetota</taxon>
        <taxon>Actinomycetes</taxon>
        <taxon>Micrococcales</taxon>
        <taxon>Micrococcaceae</taxon>
        <taxon>Nesterenkonia</taxon>
    </lineage>
</organism>
<dbReference type="Proteomes" id="UP001500236">
    <property type="component" value="Unassembled WGS sequence"/>
</dbReference>
<name>A0ABP6M386_9MICC</name>
<keyword evidence="4" id="KW-1185">Reference proteome</keyword>
<gene>
    <name evidence="3" type="ORF">GCM10010529_27100</name>
</gene>
<comment type="caution">
    <text evidence="3">The sequence shown here is derived from an EMBL/GenBank/DDBJ whole genome shotgun (WGS) entry which is preliminary data.</text>
</comment>
<evidence type="ECO:0000256" key="1">
    <source>
        <dbReference type="SAM" id="MobiDB-lite"/>
    </source>
</evidence>
<dbReference type="EMBL" id="BAAAVT010000020">
    <property type="protein sequence ID" value="GAA3073755.1"/>
    <property type="molecule type" value="Genomic_DNA"/>
</dbReference>
<keyword evidence="2" id="KW-0472">Membrane</keyword>
<keyword evidence="2" id="KW-1133">Transmembrane helix</keyword>
<keyword evidence="2" id="KW-0812">Transmembrane</keyword>
<reference evidence="4" key="1">
    <citation type="journal article" date="2019" name="Int. J. Syst. Evol. Microbiol.">
        <title>The Global Catalogue of Microorganisms (GCM) 10K type strain sequencing project: providing services to taxonomists for standard genome sequencing and annotation.</title>
        <authorList>
            <consortium name="The Broad Institute Genomics Platform"/>
            <consortium name="The Broad Institute Genome Sequencing Center for Infectious Disease"/>
            <person name="Wu L."/>
            <person name="Ma J."/>
        </authorList>
    </citation>
    <scope>NUCLEOTIDE SEQUENCE [LARGE SCALE GENOMIC DNA]</scope>
    <source>
        <strain evidence="4">JCM 14309</strain>
    </source>
</reference>
<feature type="compositionally biased region" description="Basic and acidic residues" evidence="1">
    <location>
        <begin position="137"/>
        <end position="151"/>
    </location>
</feature>
<dbReference type="RefSeq" id="WP_344683300.1">
    <property type="nucleotide sequence ID" value="NZ_BAAAVT010000020.1"/>
</dbReference>
<evidence type="ECO:0000256" key="2">
    <source>
        <dbReference type="SAM" id="Phobius"/>
    </source>
</evidence>
<proteinExistence type="predicted"/>
<feature type="region of interest" description="Disordered" evidence="1">
    <location>
        <begin position="127"/>
        <end position="192"/>
    </location>
</feature>
<accession>A0ABP6M386</accession>
<feature type="transmembrane region" description="Helical" evidence="2">
    <location>
        <begin position="198"/>
        <end position="217"/>
    </location>
</feature>